<dbReference type="RefSeq" id="WP_175166054.1">
    <property type="nucleotide sequence ID" value="NZ_CADIKI010000033.1"/>
</dbReference>
<dbReference type="InterPro" id="IPR007055">
    <property type="entry name" value="BON_dom"/>
</dbReference>
<proteinExistence type="predicted"/>
<evidence type="ECO:0000313" key="3">
    <source>
        <dbReference type="EMBL" id="CAB3810154.1"/>
    </source>
</evidence>
<protein>
    <recommendedName>
        <fullName evidence="2">BON domain-containing protein</fullName>
    </recommendedName>
</protein>
<feature type="signal peptide" evidence="1">
    <location>
        <begin position="1"/>
        <end position="23"/>
    </location>
</feature>
<keyword evidence="4" id="KW-1185">Reference proteome</keyword>
<dbReference type="AlphaFoldDB" id="A0A6J5H421"/>
<keyword evidence="1" id="KW-0732">Signal</keyword>
<evidence type="ECO:0000313" key="4">
    <source>
        <dbReference type="Proteomes" id="UP000494252"/>
    </source>
</evidence>
<sequence length="101" mass="10407">MKLAIASTLALLISSAIAPAVHAEGDSSAADRQLAHNVRVSFAHSGVSLSHVFVFARSGQVTLVGWVPEGTQVALAEQSARTVDGVTSVNNLLSRSGGRLN</sequence>
<organism evidence="3 4">
    <name type="scientific">Paraburkholderia fynbosensis</name>
    <dbReference type="NCBI Taxonomy" id="1200993"/>
    <lineage>
        <taxon>Bacteria</taxon>
        <taxon>Pseudomonadati</taxon>
        <taxon>Pseudomonadota</taxon>
        <taxon>Betaproteobacteria</taxon>
        <taxon>Burkholderiales</taxon>
        <taxon>Burkholderiaceae</taxon>
        <taxon>Paraburkholderia</taxon>
    </lineage>
</organism>
<feature type="chain" id="PRO_5026909143" description="BON domain-containing protein" evidence="1">
    <location>
        <begin position="24"/>
        <end position="101"/>
    </location>
</feature>
<evidence type="ECO:0000259" key="2">
    <source>
        <dbReference type="PROSITE" id="PS50914"/>
    </source>
</evidence>
<dbReference type="EMBL" id="CADIKI010000033">
    <property type="protein sequence ID" value="CAB3810154.1"/>
    <property type="molecule type" value="Genomic_DNA"/>
</dbReference>
<gene>
    <name evidence="3" type="ORF">LMG27177_07066</name>
</gene>
<accession>A0A6J5H421</accession>
<reference evidence="3 4" key="1">
    <citation type="submission" date="2020-04" db="EMBL/GenBank/DDBJ databases">
        <authorList>
            <person name="De Canck E."/>
        </authorList>
    </citation>
    <scope>NUCLEOTIDE SEQUENCE [LARGE SCALE GENOMIC DNA]</scope>
    <source>
        <strain evidence="3 4">LMG 27177</strain>
    </source>
</reference>
<evidence type="ECO:0000256" key="1">
    <source>
        <dbReference type="SAM" id="SignalP"/>
    </source>
</evidence>
<dbReference type="PROSITE" id="PS50914">
    <property type="entry name" value="BON"/>
    <property type="match status" value="1"/>
</dbReference>
<dbReference type="Proteomes" id="UP000494252">
    <property type="component" value="Unassembled WGS sequence"/>
</dbReference>
<feature type="domain" description="BON" evidence="2">
    <location>
        <begin position="30"/>
        <end position="97"/>
    </location>
</feature>
<dbReference type="Gene3D" id="3.30.1340.30">
    <property type="match status" value="1"/>
</dbReference>
<dbReference type="Pfam" id="PF04972">
    <property type="entry name" value="BON"/>
    <property type="match status" value="1"/>
</dbReference>
<name>A0A6J5H421_9BURK</name>